<dbReference type="GO" id="GO:0006284">
    <property type="term" value="P:base-excision repair"/>
    <property type="evidence" value="ECO:0007669"/>
    <property type="project" value="InterPro"/>
</dbReference>
<feature type="binding site" evidence="9">
    <location>
        <position position="175"/>
    </location>
    <ligand>
        <name>Zn(2+)</name>
        <dbReference type="ChEBI" id="CHEBI:29105"/>
    </ligand>
</feature>
<reference evidence="10" key="1">
    <citation type="submission" date="2022-09" db="EMBL/GenBank/DDBJ databases">
        <title>Complete Genomes of Fervidibacillus albus and Fervidibacillus halotolerans isolated from tidal flat sediments.</title>
        <authorList>
            <person name="Kwon K.K."/>
            <person name="Yang S.-H."/>
            <person name="Park M.J."/>
            <person name="Oh H.-M."/>
        </authorList>
    </citation>
    <scope>NUCLEOTIDE SEQUENCE</scope>
    <source>
        <strain evidence="10">MEBiC13591</strain>
    </source>
</reference>
<evidence type="ECO:0000256" key="5">
    <source>
        <dbReference type="ARBA" id="ARBA00023204"/>
    </source>
</evidence>
<keyword evidence="11" id="KW-1185">Reference proteome</keyword>
<sequence length="197" mass="23090">MHRCRWVTEDRLYIDYHDNEWGKPVFSDQKLFEMLLLEGAQAGLSWITVLKKRSAYREAFDQFQPETIARYSEEKVNQLMGNRGIIRNERKIRSAIQNAKAFLKIQEQFGSFSNYIWNFVDGQPIINEWRSFEQIPTETPLSRKISKELKSRGFSFVGPTIIYAYMQAVGIVNDHETTCFCHPLNGTENGWEPSIIR</sequence>
<comment type="function">
    <text evidence="7">Hydrolysis of the deoxyribose N-glycosidic bond to excise 3-methyladenine from the damaged DNA polymer formed by alkylation lesions.</text>
</comment>
<keyword evidence="4 9" id="KW-0862">Zinc</keyword>
<keyword evidence="3" id="KW-0378">Hydrolase</keyword>
<dbReference type="RefSeq" id="WP_275418682.1">
    <property type="nucleotide sequence ID" value="NZ_CP106878.1"/>
</dbReference>
<dbReference type="PANTHER" id="PTHR30037:SF4">
    <property type="entry name" value="DNA-3-METHYLADENINE GLYCOSYLASE I"/>
    <property type="match status" value="1"/>
</dbReference>
<protein>
    <recommendedName>
        <fullName evidence="8">DNA-3-methyladenine glycosylase I</fullName>
        <ecNumber evidence="8">3.2.2.20</ecNumber>
    </recommendedName>
</protein>
<evidence type="ECO:0000313" key="11">
    <source>
        <dbReference type="Proteomes" id="UP001164718"/>
    </source>
</evidence>
<keyword evidence="1 9" id="KW-0479">Metal-binding</keyword>
<name>A0A9E8LW95_9BACI</name>
<dbReference type="InterPro" id="IPR004597">
    <property type="entry name" value="Tag"/>
</dbReference>
<feature type="binding site" evidence="9">
    <location>
        <position position="4"/>
    </location>
    <ligand>
        <name>Zn(2+)</name>
        <dbReference type="ChEBI" id="CHEBI:29105"/>
    </ligand>
</feature>
<evidence type="ECO:0000313" key="10">
    <source>
        <dbReference type="EMBL" id="WAA10873.1"/>
    </source>
</evidence>
<proteinExistence type="predicted"/>
<dbReference type="FunFam" id="1.10.340.30:FF:000009">
    <property type="entry name" value="DNA-3-methyladenine glycosylase I"/>
    <property type="match status" value="1"/>
</dbReference>
<evidence type="ECO:0000256" key="1">
    <source>
        <dbReference type="ARBA" id="ARBA00022723"/>
    </source>
</evidence>
<feature type="binding site" evidence="9">
    <location>
        <position position="179"/>
    </location>
    <ligand>
        <name>Zn(2+)</name>
        <dbReference type="ChEBI" id="CHEBI:29105"/>
    </ligand>
</feature>
<dbReference type="GO" id="GO:0046872">
    <property type="term" value="F:metal ion binding"/>
    <property type="evidence" value="ECO:0007669"/>
    <property type="project" value="UniProtKB-KW"/>
</dbReference>
<comment type="catalytic activity">
    <reaction evidence="6">
        <text>Hydrolysis of alkylated DNA, releasing 3-methyladenine.</text>
        <dbReference type="EC" id="3.2.2.20"/>
    </reaction>
</comment>
<keyword evidence="2" id="KW-0227">DNA damage</keyword>
<feature type="binding site" evidence="9">
    <location>
        <position position="17"/>
    </location>
    <ligand>
        <name>Zn(2+)</name>
        <dbReference type="ChEBI" id="CHEBI:29105"/>
    </ligand>
</feature>
<evidence type="ECO:0000256" key="2">
    <source>
        <dbReference type="ARBA" id="ARBA00022763"/>
    </source>
</evidence>
<dbReference type="Proteomes" id="UP001164718">
    <property type="component" value="Chromosome"/>
</dbReference>
<dbReference type="Gene3D" id="1.10.340.30">
    <property type="entry name" value="Hypothetical protein, domain 2"/>
    <property type="match status" value="1"/>
</dbReference>
<dbReference type="InterPro" id="IPR052891">
    <property type="entry name" value="DNA-3mA_glycosylase"/>
</dbReference>
<keyword evidence="5" id="KW-0234">DNA repair</keyword>
<evidence type="ECO:0000256" key="9">
    <source>
        <dbReference type="PIRSR" id="PIRSR604597-1"/>
    </source>
</evidence>
<dbReference type="Pfam" id="PF03352">
    <property type="entry name" value="Adenine_glyco"/>
    <property type="match status" value="1"/>
</dbReference>
<dbReference type="InterPro" id="IPR005019">
    <property type="entry name" value="Adenine_glyco"/>
</dbReference>
<dbReference type="SUPFAM" id="SSF48150">
    <property type="entry name" value="DNA-glycosylase"/>
    <property type="match status" value="1"/>
</dbReference>
<accession>A0A9E8LW95</accession>
<evidence type="ECO:0000256" key="8">
    <source>
        <dbReference type="ARBA" id="ARBA00066766"/>
    </source>
</evidence>
<dbReference type="KEGG" id="faf:OE104_06040"/>
<dbReference type="EMBL" id="CP106878">
    <property type="protein sequence ID" value="WAA10873.1"/>
    <property type="molecule type" value="Genomic_DNA"/>
</dbReference>
<dbReference type="GO" id="GO:0008725">
    <property type="term" value="F:DNA-3-methyladenine glycosylase activity"/>
    <property type="evidence" value="ECO:0007669"/>
    <property type="project" value="UniProtKB-EC"/>
</dbReference>
<evidence type="ECO:0000256" key="6">
    <source>
        <dbReference type="ARBA" id="ARBA00052558"/>
    </source>
</evidence>
<gene>
    <name evidence="10" type="ORF">OE104_06040</name>
</gene>
<dbReference type="NCBIfam" id="TIGR00624">
    <property type="entry name" value="tag"/>
    <property type="match status" value="1"/>
</dbReference>
<dbReference type="InterPro" id="IPR011257">
    <property type="entry name" value="DNA_glycosylase"/>
</dbReference>
<evidence type="ECO:0000256" key="4">
    <source>
        <dbReference type="ARBA" id="ARBA00022833"/>
    </source>
</evidence>
<dbReference type="AlphaFoldDB" id="A0A9E8LW95"/>
<evidence type="ECO:0000256" key="3">
    <source>
        <dbReference type="ARBA" id="ARBA00022801"/>
    </source>
</evidence>
<dbReference type="PANTHER" id="PTHR30037">
    <property type="entry name" value="DNA-3-METHYLADENINE GLYCOSYLASE 1"/>
    <property type="match status" value="1"/>
</dbReference>
<evidence type="ECO:0000256" key="7">
    <source>
        <dbReference type="ARBA" id="ARBA00057608"/>
    </source>
</evidence>
<dbReference type="EC" id="3.2.2.20" evidence="8"/>
<organism evidence="10 11">
    <name type="scientific">Fervidibacillus albus</name>
    <dbReference type="NCBI Taxonomy" id="2980026"/>
    <lineage>
        <taxon>Bacteria</taxon>
        <taxon>Bacillati</taxon>
        <taxon>Bacillota</taxon>
        <taxon>Bacilli</taxon>
        <taxon>Bacillales</taxon>
        <taxon>Bacillaceae</taxon>
        <taxon>Fervidibacillus</taxon>
    </lineage>
</organism>